<reference evidence="8 9" key="1">
    <citation type="submission" date="2018-11" db="EMBL/GenBank/DDBJ databases">
        <title>Species Designations Belie Phenotypic and Genotypic Heterogeneity in Oral Streptococci.</title>
        <authorList>
            <person name="Velsko I."/>
        </authorList>
    </citation>
    <scope>NUCLEOTIDE SEQUENCE [LARGE SCALE GENOMIC DNA]</scope>
    <source>
        <strain evidence="8 9">BCC59</strain>
    </source>
</reference>
<evidence type="ECO:0000256" key="3">
    <source>
        <dbReference type="ARBA" id="ARBA00022729"/>
    </source>
</evidence>
<evidence type="ECO:0000256" key="6">
    <source>
        <dbReference type="SAM" id="SignalP"/>
    </source>
</evidence>
<dbReference type="NCBIfam" id="TIGR01167">
    <property type="entry name" value="LPXTG_anchor"/>
    <property type="match status" value="1"/>
</dbReference>
<feature type="chain" id="PRO_5018754114" evidence="6">
    <location>
        <begin position="30"/>
        <end position="900"/>
    </location>
</feature>
<gene>
    <name evidence="8" type="primary">bag</name>
    <name evidence="8" type="ORF">D8862_00440</name>
</gene>
<feature type="signal peptide" evidence="6">
    <location>
        <begin position="1"/>
        <end position="29"/>
    </location>
</feature>
<evidence type="ECO:0000256" key="1">
    <source>
        <dbReference type="ARBA" id="ARBA00022512"/>
    </source>
</evidence>
<dbReference type="AlphaFoldDB" id="A0A3R9J254"/>
<evidence type="ECO:0000256" key="2">
    <source>
        <dbReference type="ARBA" id="ARBA00022525"/>
    </source>
</evidence>
<evidence type="ECO:0000313" key="9">
    <source>
        <dbReference type="Proteomes" id="UP000272252"/>
    </source>
</evidence>
<dbReference type="RefSeq" id="WP_125448274.1">
    <property type="nucleotide sequence ID" value="NZ_RJNK01000001.1"/>
</dbReference>
<feature type="compositionally biased region" description="Low complexity" evidence="5">
    <location>
        <begin position="662"/>
        <end position="705"/>
    </location>
</feature>
<comment type="caution">
    <text evidence="8">The sequence shown here is derived from an EMBL/GenBank/DDBJ whole genome shotgun (WGS) entry which is preliminary data.</text>
</comment>
<name>A0A3R9J254_STROR</name>
<feature type="compositionally biased region" description="Polar residues" evidence="5">
    <location>
        <begin position="391"/>
        <end position="410"/>
    </location>
</feature>
<feature type="region of interest" description="Disordered" evidence="5">
    <location>
        <begin position="137"/>
        <end position="157"/>
    </location>
</feature>
<feature type="compositionally biased region" description="Polar residues" evidence="5">
    <location>
        <begin position="837"/>
        <end position="863"/>
    </location>
</feature>
<evidence type="ECO:0000259" key="7">
    <source>
        <dbReference type="PROSITE" id="PS50847"/>
    </source>
</evidence>
<feature type="region of interest" description="Disordered" evidence="5">
    <location>
        <begin position="58"/>
        <end position="81"/>
    </location>
</feature>
<dbReference type="InterPro" id="IPR019931">
    <property type="entry name" value="LPXTG_anchor"/>
</dbReference>
<keyword evidence="1" id="KW-0134">Cell wall</keyword>
<accession>A0A3R9J254</accession>
<keyword evidence="3 6" id="KW-0732">Signal</keyword>
<keyword evidence="2" id="KW-0964">Secreted</keyword>
<evidence type="ECO:0000256" key="5">
    <source>
        <dbReference type="SAM" id="MobiDB-lite"/>
    </source>
</evidence>
<keyword evidence="8" id="KW-0675">Receptor</keyword>
<sequence>MRNHKLLRLGIATFAVAALGAVPAFTAQADTNVAEQPNTASKPPMLGDWVKTEELVGLKPTTPITSPTGKSADSNKTETQVPEYDGETISKQVENAETNGILEKPGSPSSKILANVTDEAKEREAREAEIKAKYDVDPTNREPEPGVLFPAPKPADIIPDSYEHRKKEAEDYTYSMGVAPSKEMFNSMRSEANKKLYAVNGIDIEKIINTPIPNSPGAKAAVVDLSERYYLLSPHYMDAELVKKYGYTHLAEIDDSIKYSSMQGIYSKWYDDPIRPYSGKIIAPNFEGYTFSHVVKEAGTPDMNPHPEVIEANYDAAFALRGSGYKNGKGDNIFDYYFIYNKDEIAKEISKPEENNTNPAEGTISEPAETLQPEVKPAEEVSPESEPETNPAESQPADTSEGHANSNEVGDSSEEKNESNTLFNNHVNKVKEVRIGYRFRKFTHRGGWVWHYTPNDEGYDSTSEKYPSTTIKLHPGESYTLPTPPTIAGYVFESMSQSGMNPGDTINYDNAPTSTGASSHGYHISYLYRKATEHANDQKIDPILIGAQVGEDGYHELDDKFPEKYIELLAGESYTLPNVEIDGYRLEKIINTGPDGNELSYKVGDVIHYRNNAGDDLDRGPYFSYVYEKVQSGSSNQSGNKPIEKPSDQPQPTKPVKPAEEPSVTPVVPVSPTTPVKPISPVTPVVPTVPTTPVTPTNPATPSTSRVLSNEAGSVQVRGSEATLKNVSYIKVEETKAKSLETKSYKAYDIHLYDANGKAIQPNGMVLVTLSADKPVENVYYVAPDGALQALDFKQDADKVTFETNHFSIYAMTFKNVAANRNDSSIQMPIAVVGGENTTTTAQNSNGADATKAQATPLNTKTEGGSKALPNTGEQNSILGFAGFLLASLGLAGLTYKGRH</sequence>
<dbReference type="OrthoDB" id="9764088at2"/>
<organism evidence="8 9">
    <name type="scientific">Streptococcus oralis</name>
    <dbReference type="NCBI Taxonomy" id="1303"/>
    <lineage>
        <taxon>Bacteria</taxon>
        <taxon>Bacillati</taxon>
        <taxon>Bacillota</taxon>
        <taxon>Bacilli</taxon>
        <taxon>Lactobacillales</taxon>
        <taxon>Streptococcaceae</taxon>
        <taxon>Streptococcus</taxon>
    </lineage>
</organism>
<feature type="compositionally biased region" description="Polar residues" evidence="5">
    <location>
        <begin position="62"/>
        <end position="80"/>
    </location>
</feature>
<keyword evidence="4" id="KW-0572">Peptidoglycan-anchor</keyword>
<evidence type="ECO:0000313" key="8">
    <source>
        <dbReference type="EMBL" id="RSI66212.1"/>
    </source>
</evidence>
<proteinExistence type="predicted"/>
<dbReference type="EMBL" id="RJNK01000001">
    <property type="protein sequence ID" value="RSI66212.1"/>
    <property type="molecule type" value="Genomic_DNA"/>
</dbReference>
<evidence type="ECO:0000256" key="4">
    <source>
        <dbReference type="ARBA" id="ARBA00023088"/>
    </source>
</evidence>
<dbReference type="Proteomes" id="UP000272252">
    <property type="component" value="Unassembled WGS sequence"/>
</dbReference>
<feature type="region of interest" description="Disordered" evidence="5">
    <location>
        <begin position="350"/>
        <end position="424"/>
    </location>
</feature>
<dbReference type="PROSITE" id="PS50847">
    <property type="entry name" value="GRAM_POS_ANCHORING"/>
    <property type="match status" value="1"/>
</dbReference>
<feature type="region of interest" description="Disordered" evidence="5">
    <location>
        <begin position="837"/>
        <end position="871"/>
    </location>
</feature>
<feature type="compositionally biased region" description="Polar residues" evidence="5">
    <location>
        <begin position="631"/>
        <end position="640"/>
    </location>
</feature>
<feature type="domain" description="Gram-positive cocci surface proteins LPxTG" evidence="7">
    <location>
        <begin position="869"/>
        <end position="900"/>
    </location>
</feature>
<protein>
    <submittedName>
        <fullName evidence="8">IgA FC receptor</fullName>
    </submittedName>
</protein>
<feature type="region of interest" description="Disordered" evidence="5">
    <location>
        <begin position="631"/>
        <end position="714"/>
    </location>
</feature>